<comment type="caution">
    <text evidence="2">The sequence shown here is derived from an EMBL/GenBank/DDBJ whole genome shotgun (WGS) entry which is preliminary data.</text>
</comment>
<dbReference type="Proteomes" id="UP000019205">
    <property type="component" value="Chromosome"/>
</dbReference>
<dbReference type="Pfam" id="PF20549">
    <property type="entry name" value="DUF6763"/>
    <property type="match status" value="1"/>
</dbReference>
<protein>
    <submittedName>
        <fullName evidence="2">Uncharacterized protein</fullName>
    </submittedName>
</protein>
<feature type="region of interest" description="Disordered" evidence="1">
    <location>
        <begin position="70"/>
        <end position="98"/>
    </location>
</feature>
<evidence type="ECO:0000313" key="3">
    <source>
        <dbReference type="Proteomes" id="UP000019205"/>
    </source>
</evidence>
<sequence>MSHFVPKLGHWYQDCENGQLFEIVSLDMEDANVQVQYLDGELADFDLDVWAELHLRPAAAPEDWRSAFELDDADAPDPDGPMHPLEWGNPLSAIEPDTVLALDDS</sequence>
<gene>
    <name evidence="2" type="ORF">KT71_14984</name>
</gene>
<keyword evidence="3" id="KW-1185">Reference proteome</keyword>
<dbReference type="STRING" id="314285.KT71_14984"/>
<evidence type="ECO:0000313" key="2">
    <source>
        <dbReference type="EMBL" id="EAQ97880.1"/>
    </source>
</evidence>
<dbReference type="InterPro" id="IPR046651">
    <property type="entry name" value="DUF6763"/>
</dbReference>
<dbReference type="EMBL" id="AAOA02000001">
    <property type="protein sequence ID" value="EAQ97880.1"/>
    <property type="molecule type" value="Genomic_DNA"/>
</dbReference>
<reference evidence="2 3" key="2">
    <citation type="journal article" date="2009" name="PLoS ONE">
        <title>The photosynthetic apparatus and its regulation in the aerobic gammaproteobacterium Congregibacter litoralis gen. nov., sp. nov.</title>
        <authorList>
            <person name="Spring S."/>
            <person name="Lunsdorf H."/>
            <person name="Fuchs B.M."/>
            <person name="Tindall B.J."/>
        </authorList>
    </citation>
    <scope>NUCLEOTIDE SEQUENCE [LARGE SCALE GENOMIC DNA]</scope>
    <source>
        <strain evidence="2">KT71</strain>
    </source>
</reference>
<accession>A4A885</accession>
<dbReference type="RefSeq" id="WP_008295430.1">
    <property type="nucleotide sequence ID" value="NZ_CM002299.1"/>
</dbReference>
<evidence type="ECO:0000256" key="1">
    <source>
        <dbReference type="SAM" id="MobiDB-lite"/>
    </source>
</evidence>
<reference evidence="2 3" key="1">
    <citation type="journal article" date="2007" name="Proc. Natl. Acad. Sci. U.S.A.">
        <title>Characterization of a marine gammaproteobacterium capable of aerobic anoxygenic photosynthesis.</title>
        <authorList>
            <person name="Fuchs B.M."/>
            <person name="Spring S."/>
            <person name="Teeling H."/>
            <person name="Quast C."/>
            <person name="Wulf J."/>
            <person name="Schattenhofer M."/>
            <person name="Yan S."/>
            <person name="Ferriera S."/>
            <person name="Johnson J."/>
            <person name="Glockner F.O."/>
            <person name="Amann R."/>
        </authorList>
    </citation>
    <scope>NUCLEOTIDE SEQUENCE [LARGE SCALE GENOMIC DNA]</scope>
    <source>
        <strain evidence="2">KT71</strain>
    </source>
</reference>
<dbReference type="HOGENOM" id="CLU_177041_0_0_6"/>
<dbReference type="eggNOG" id="ENOG50330PC">
    <property type="taxonomic scope" value="Bacteria"/>
</dbReference>
<organism evidence="2 3">
    <name type="scientific">Congregibacter litoralis KT71</name>
    <dbReference type="NCBI Taxonomy" id="314285"/>
    <lineage>
        <taxon>Bacteria</taxon>
        <taxon>Pseudomonadati</taxon>
        <taxon>Pseudomonadota</taxon>
        <taxon>Gammaproteobacteria</taxon>
        <taxon>Cellvibrionales</taxon>
        <taxon>Halieaceae</taxon>
        <taxon>Congregibacter</taxon>
    </lineage>
</organism>
<proteinExistence type="predicted"/>
<dbReference type="OrthoDB" id="7062948at2"/>
<dbReference type="AlphaFoldDB" id="A4A885"/>
<name>A4A885_9GAMM</name>